<dbReference type="SUPFAM" id="SSF74863">
    <property type="entry name" value="Thiol:disulfide interchange protein DsbD, N-terminal domain (DsbD-alpha)"/>
    <property type="match status" value="1"/>
</dbReference>
<dbReference type="PANTHER" id="PTHR32234:SF0">
    <property type="entry name" value="THIOL:DISULFIDE INTERCHANGE PROTEIN DSBD"/>
    <property type="match status" value="1"/>
</dbReference>
<feature type="transmembrane region" description="Helical" evidence="18">
    <location>
        <begin position="249"/>
        <end position="270"/>
    </location>
</feature>
<comment type="similarity">
    <text evidence="2 18">Belongs to the thioredoxin family. DsbD subfamily.</text>
</comment>
<evidence type="ECO:0000259" key="19">
    <source>
        <dbReference type="PROSITE" id="PS51352"/>
    </source>
</evidence>
<dbReference type="Gene3D" id="3.40.30.10">
    <property type="entry name" value="Glutaredoxin"/>
    <property type="match status" value="1"/>
</dbReference>
<reference evidence="20 21" key="1">
    <citation type="journal article" date="2018" name="Int. J. Syst. Evol. Microbiol.">
        <title>Parvibium lacunae gen. nov., sp. nov., a new member of the family Alcaligenaceae isolated from a freshwater pond.</title>
        <authorList>
            <person name="Chen W.M."/>
            <person name="Xie P.B."/>
            <person name="Hsu M.Y."/>
            <person name="Sheu S.Y."/>
        </authorList>
    </citation>
    <scope>NUCLEOTIDE SEQUENCE [LARGE SCALE GENOMIC DNA]</scope>
    <source>
        <strain evidence="20 21">KMB9</strain>
    </source>
</reference>
<evidence type="ECO:0000256" key="17">
    <source>
        <dbReference type="ARBA" id="ARBA00047804"/>
    </source>
</evidence>
<dbReference type="InterPro" id="IPR017937">
    <property type="entry name" value="Thioredoxin_CS"/>
</dbReference>
<evidence type="ECO:0000256" key="9">
    <source>
        <dbReference type="ARBA" id="ARBA00022982"/>
    </source>
</evidence>
<dbReference type="AlphaFoldDB" id="A0A368KYY9"/>
<feature type="transmembrane region" description="Helical" evidence="18">
    <location>
        <begin position="456"/>
        <end position="477"/>
    </location>
</feature>
<evidence type="ECO:0000256" key="8">
    <source>
        <dbReference type="ARBA" id="ARBA00022748"/>
    </source>
</evidence>
<evidence type="ECO:0000313" key="21">
    <source>
        <dbReference type="Proteomes" id="UP000252357"/>
    </source>
</evidence>
<dbReference type="InterPro" id="IPR013766">
    <property type="entry name" value="Thioredoxin_domain"/>
</dbReference>
<dbReference type="CDD" id="cd02953">
    <property type="entry name" value="DsbDgamma"/>
    <property type="match status" value="1"/>
</dbReference>
<dbReference type="EMBL" id="QPGB01000006">
    <property type="protein sequence ID" value="RCS56607.1"/>
    <property type="molecule type" value="Genomic_DNA"/>
</dbReference>
<evidence type="ECO:0000256" key="11">
    <source>
        <dbReference type="ARBA" id="ARBA00023002"/>
    </source>
</evidence>
<feature type="transmembrane region" description="Helical" evidence="18">
    <location>
        <begin position="282"/>
        <end position="304"/>
    </location>
</feature>
<comment type="catalytic activity">
    <reaction evidence="17 18">
        <text>[protein]-dithiol + NADP(+) = [protein]-disulfide + NADPH + H(+)</text>
        <dbReference type="Rhea" id="RHEA:18753"/>
        <dbReference type="Rhea" id="RHEA-COMP:10593"/>
        <dbReference type="Rhea" id="RHEA-COMP:10594"/>
        <dbReference type="ChEBI" id="CHEBI:15378"/>
        <dbReference type="ChEBI" id="CHEBI:29950"/>
        <dbReference type="ChEBI" id="CHEBI:50058"/>
        <dbReference type="ChEBI" id="CHEBI:57783"/>
        <dbReference type="ChEBI" id="CHEBI:58349"/>
        <dbReference type="EC" id="1.8.1.8"/>
    </reaction>
</comment>
<keyword evidence="9 18" id="KW-0249">Electron transport</keyword>
<dbReference type="GO" id="GO:0009055">
    <property type="term" value="F:electron transfer activity"/>
    <property type="evidence" value="ECO:0007669"/>
    <property type="project" value="UniProtKB-UniRule"/>
</dbReference>
<keyword evidence="8 18" id="KW-0201">Cytochrome c-type biogenesis</keyword>
<dbReference type="GO" id="GO:0047134">
    <property type="term" value="F:protein-disulfide reductase [NAD(P)H] activity"/>
    <property type="evidence" value="ECO:0007669"/>
    <property type="project" value="UniProtKB-UniRule"/>
</dbReference>
<comment type="caution">
    <text evidence="20">The sequence shown here is derived from an EMBL/GenBank/DDBJ whole genome shotgun (WGS) entry which is preliminary data.</text>
</comment>
<feature type="disulfide bond" description="Redox-active" evidence="18">
    <location>
        <begin position="538"/>
        <end position="541"/>
    </location>
</feature>
<dbReference type="PANTHER" id="PTHR32234">
    <property type="entry name" value="THIOL:DISULFIDE INTERCHANGE PROTEIN DSBD"/>
    <property type="match status" value="1"/>
</dbReference>
<dbReference type="InterPro" id="IPR036249">
    <property type="entry name" value="Thioredoxin-like_sf"/>
</dbReference>
<feature type="transmembrane region" description="Helical" evidence="18">
    <location>
        <begin position="367"/>
        <end position="390"/>
    </location>
</feature>
<evidence type="ECO:0000256" key="1">
    <source>
        <dbReference type="ARBA" id="ARBA00004429"/>
    </source>
</evidence>
<sequence>MRTIHSSSLCRFALIWLTLTLLVVPTLAEAWFGKGTATEFLAPQDAFKLQTEWLDEQTLQVHYRIAPGYYLYRERFDWQSDPAGSKITAALPVGKPHFDETFNKTLEIYRDDLRFTLVVTQPESTQALPLQALRLISQGCADAGLCYPPQTTQIAYPPRGQRAPANTDQSSFGQTGKTEVVLDESGQLQSILASRSLWLALPIFFGLGLLLAFTPCVLPMLPILSSIISGRDVVGNKAHPHPWRAFQLALWYSLGMILVYTMLGVAAGLAGQGLAQLLQTPAALISFALVLTALALSKFGWYELQLPAFLRHRLHGHLESQSGGQALGVFVMGVLSGLMVGPCVAPPLAGVLLYISQSGDPVRGGLALFSIASGMSVPLLILGASAGHWLPKAGAWMNQIKHVFGLLLLGVALWMVQPLLPDWVWPAGVGLLLLGMAVVLRAWQKLPPHAGGKAQFFQWLGIVLGLVGAIELVGVAAGGRDVLQPLSVLRGSAAAPAHVSLPFVRVKNEQALEALLADLASGKLGKRAALLDFYADWCVSCKEMERFTFSDPAVQAALADTLWIQVDVTANNAEDQALLKRFNLFGPPGIVFFDAQGKEIPGARVIGFQNAAKFRQHLAAVQRQIKR</sequence>
<dbReference type="Gene3D" id="2.60.40.1250">
    <property type="entry name" value="Thiol:disulfide interchange protein DsbD, N-terminal domain"/>
    <property type="match status" value="1"/>
</dbReference>
<comment type="caution">
    <text evidence="18">Lacks conserved residue(s) required for the propagation of feature annotation.</text>
</comment>
<keyword evidence="14 18" id="KW-1015">Disulfide bond</keyword>
<dbReference type="InterPro" id="IPR022910">
    <property type="entry name" value="Thiol_diS_interchange_DbsD"/>
</dbReference>
<protein>
    <recommendedName>
        <fullName evidence="18">Thiol:disulfide interchange protein DsbD</fullName>
        <ecNumber evidence="18">1.8.1.8</ecNumber>
    </recommendedName>
    <alternativeName>
        <fullName evidence="18">Protein-disulfide reductase</fullName>
        <shortName evidence="18">Disulfide reductase</shortName>
    </alternativeName>
</protein>
<keyword evidence="12 18" id="KW-0520">NAD</keyword>
<dbReference type="EC" id="1.8.1.8" evidence="18"/>
<evidence type="ECO:0000256" key="5">
    <source>
        <dbReference type="ARBA" id="ARBA00022519"/>
    </source>
</evidence>
<evidence type="ECO:0000313" key="20">
    <source>
        <dbReference type="EMBL" id="RCS56607.1"/>
    </source>
</evidence>
<dbReference type="InterPro" id="IPR028250">
    <property type="entry name" value="DsbDN"/>
</dbReference>
<feature type="transmembrane region" description="Helical" evidence="18">
    <location>
        <begin position="197"/>
        <end position="228"/>
    </location>
</feature>
<keyword evidence="4 18" id="KW-1003">Cell membrane</keyword>
<evidence type="ECO:0000256" key="14">
    <source>
        <dbReference type="ARBA" id="ARBA00023157"/>
    </source>
</evidence>
<keyword evidence="3 18" id="KW-0813">Transport</keyword>
<evidence type="ECO:0000256" key="6">
    <source>
        <dbReference type="ARBA" id="ARBA00022692"/>
    </source>
</evidence>
<dbReference type="PROSITE" id="PS00194">
    <property type="entry name" value="THIOREDOXIN_1"/>
    <property type="match status" value="1"/>
</dbReference>
<keyword evidence="21" id="KW-1185">Reference proteome</keyword>
<evidence type="ECO:0000256" key="18">
    <source>
        <dbReference type="HAMAP-Rule" id="MF_00399"/>
    </source>
</evidence>
<feature type="domain" description="Thioredoxin" evidence="19">
    <location>
        <begin position="489"/>
        <end position="623"/>
    </location>
</feature>
<dbReference type="Pfam" id="PF13098">
    <property type="entry name" value="Thioredoxin_2"/>
    <property type="match status" value="1"/>
</dbReference>
<comment type="function">
    <text evidence="18">Required to facilitate the formation of correct disulfide bonds in some periplasmic proteins and for the assembly of the periplasmic c-type cytochromes. Acts by transferring electrons from cytoplasmic thioredoxin to the periplasm. This transfer involves a cascade of disulfide bond formation and reduction steps.</text>
</comment>
<dbReference type="InterPro" id="IPR035671">
    <property type="entry name" value="DsbD_gamma"/>
</dbReference>
<keyword evidence="13 18" id="KW-0472">Membrane</keyword>
<evidence type="ECO:0000256" key="2">
    <source>
        <dbReference type="ARBA" id="ARBA00007241"/>
    </source>
</evidence>
<dbReference type="GO" id="GO:0045454">
    <property type="term" value="P:cell redox homeostasis"/>
    <property type="evidence" value="ECO:0007669"/>
    <property type="project" value="TreeGrafter"/>
</dbReference>
<feature type="transmembrane region" description="Helical" evidence="18">
    <location>
        <begin position="325"/>
        <end position="355"/>
    </location>
</feature>
<dbReference type="GO" id="GO:0005886">
    <property type="term" value="C:plasma membrane"/>
    <property type="evidence" value="ECO:0007669"/>
    <property type="project" value="UniProtKB-SubCell"/>
</dbReference>
<comment type="catalytic activity">
    <reaction evidence="16 18">
        <text>[protein]-dithiol + NAD(+) = [protein]-disulfide + NADH + H(+)</text>
        <dbReference type="Rhea" id="RHEA:18749"/>
        <dbReference type="Rhea" id="RHEA-COMP:10593"/>
        <dbReference type="Rhea" id="RHEA-COMP:10594"/>
        <dbReference type="ChEBI" id="CHEBI:15378"/>
        <dbReference type="ChEBI" id="CHEBI:29950"/>
        <dbReference type="ChEBI" id="CHEBI:50058"/>
        <dbReference type="ChEBI" id="CHEBI:57540"/>
        <dbReference type="ChEBI" id="CHEBI:57945"/>
        <dbReference type="EC" id="1.8.1.8"/>
    </reaction>
</comment>
<dbReference type="NCBIfam" id="NF001419">
    <property type="entry name" value="PRK00293.1"/>
    <property type="match status" value="1"/>
</dbReference>
<dbReference type="RefSeq" id="WP_114403582.1">
    <property type="nucleotide sequence ID" value="NZ_QPGB01000006.1"/>
</dbReference>
<feature type="disulfide bond" description="Redox-active" evidence="18">
    <location>
        <begin position="140"/>
        <end position="146"/>
    </location>
</feature>
<dbReference type="InterPro" id="IPR003834">
    <property type="entry name" value="Cyt_c_assmbl_TM_dom"/>
</dbReference>
<keyword evidence="5 18" id="KW-0997">Cell inner membrane</keyword>
<dbReference type="GO" id="GO:0017004">
    <property type="term" value="P:cytochrome complex assembly"/>
    <property type="evidence" value="ECO:0007669"/>
    <property type="project" value="UniProtKB-UniRule"/>
</dbReference>
<name>A0A368KYY9_9BURK</name>
<dbReference type="Proteomes" id="UP000252357">
    <property type="component" value="Unassembled WGS sequence"/>
</dbReference>
<keyword evidence="6 18" id="KW-0812">Transmembrane</keyword>
<gene>
    <name evidence="18" type="primary">dsbD</name>
    <name evidence="20" type="ORF">DU000_11640</name>
</gene>
<evidence type="ECO:0000256" key="7">
    <source>
        <dbReference type="ARBA" id="ARBA00022729"/>
    </source>
</evidence>
<evidence type="ECO:0000256" key="12">
    <source>
        <dbReference type="ARBA" id="ARBA00023027"/>
    </source>
</evidence>
<keyword evidence="7" id="KW-0732">Signal</keyword>
<evidence type="ECO:0000256" key="13">
    <source>
        <dbReference type="ARBA" id="ARBA00023136"/>
    </source>
</evidence>
<evidence type="ECO:0000256" key="15">
    <source>
        <dbReference type="ARBA" id="ARBA00023284"/>
    </source>
</evidence>
<dbReference type="Pfam" id="PF11412">
    <property type="entry name" value="DsbD_N"/>
    <property type="match status" value="1"/>
</dbReference>
<keyword evidence="10 18" id="KW-1133">Transmembrane helix</keyword>
<evidence type="ECO:0000256" key="10">
    <source>
        <dbReference type="ARBA" id="ARBA00022989"/>
    </source>
</evidence>
<comment type="subcellular location">
    <subcellularLocation>
        <location evidence="1 18">Cell inner membrane</location>
        <topology evidence="1 18">Multi-pass membrane protein</topology>
    </subcellularLocation>
</comment>
<keyword evidence="15 18" id="KW-0676">Redox-active center</keyword>
<dbReference type="SUPFAM" id="SSF52833">
    <property type="entry name" value="Thioredoxin-like"/>
    <property type="match status" value="1"/>
</dbReference>
<organism evidence="20 21">
    <name type="scientific">Parvibium lacunae</name>
    <dbReference type="NCBI Taxonomy" id="1888893"/>
    <lineage>
        <taxon>Bacteria</taxon>
        <taxon>Pseudomonadati</taxon>
        <taxon>Pseudomonadota</taxon>
        <taxon>Betaproteobacteria</taxon>
        <taxon>Burkholderiales</taxon>
        <taxon>Alcaligenaceae</taxon>
        <taxon>Parvibium</taxon>
    </lineage>
</organism>
<dbReference type="Pfam" id="PF02683">
    <property type="entry name" value="DsbD_TM"/>
    <property type="match status" value="1"/>
</dbReference>
<evidence type="ECO:0000256" key="4">
    <source>
        <dbReference type="ARBA" id="ARBA00022475"/>
    </source>
</evidence>
<evidence type="ECO:0000256" key="16">
    <source>
        <dbReference type="ARBA" id="ARBA00047388"/>
    </source>
</evidence>
<dbReference type="PROSITE" id="PS51352">
    <property type="entry name" value="THIOREDOXIN_2"/>
    <property type="match status" value="1"/>
</dbReference>
<keyword evidence="11 18" id="KW-0560">Oxidoreductase</keyword>
<dbReference type="InterPro" id="IPR036929">
    <property type="entry name" value="DsbDN_sf"/>
</dbReference>
<dbReference type="HAMAP" id="MF_00399">
    <property type="entry name" value="DbsD"/>
    <property type="match status" value="1"/>
</dbReference>
<dbReference type="InterPro" id="IPR012336">
    <property type="entry name" value="Thioredoxin-like_fold"/>
</dbReference>
<feature type="transmembrane region" description="Helical" evidence="18">
    <location>
        <begin position="402"/>
        <end position="417"/>
    </location>
</feature>
<accession>A0A368KYY9</accession>
<dbReference type="OrthoDB" id="9811036at2"/>
<evidence type="ECO:0000256" key="3">
    <source>
        <dbReference type="ARBA" id="ARBA00022448"/>
    </source>
</evidence>
<proteinExistence type="inferred from homology"/>
<feature type="transmembrane region" description="Helical" evidence="18">
    <location>
        <begin position="423"/>
        <end position="444"/>
    </location>
</feature>